<dbReference type="Proteomes" id="UP000772434">
    <property type="component" value="Unassembled WGS sequence"/>
</dbReference>
<name>A0A9P5P8G9_9AGAR</name>
<dbReference type="EMBL" id="JADNRY010000224">
    <property type="protein sequence ID" value="KAF9060869.1"/>
    <property type="molecule type" value="Genomic_DNA"/>
</dbReference>
<protein>
    <submittedName>
        <fullName evidence="1">Uncharacterized protein</fullName>
    </submittedName>
</protein>
<gene>
    <name evidence="1" type="ORF">BDP27DRAFT_1236081</name>
</gene>
<evidence type="ECO:0000313" key="2">
    <source>
        <dbReference type="Proteomes" id="UP000772434"/>
    </source>
</evidence>
<sequence>SQKLDLRLKIVSSMIAVCEERHDEDGKSFWQWVLNVLDLAGYDFMSDEETTLVMLSVPVKKVMLMKWHHPYFLQLFVFIDVTTGMEEEIFQKMGKAAFQRLQSQEETTWPSPCGRPKAFYAPVYLSRLKAPQLAALKMTEGEFVLRSFDGYLDD</sequence>
<accession>A0A9P5P8G9</accession>
<evidence type="ECO:0000313" key="1">
    <source>
        <dbReference type="EMBL" id="KAF9060869.1"/>
    </source>
</evidence>
<dbReference type="OrthoDB" id="2872488at2759"/>
<reference evidence="1" key="1">
    <citation type="submission" date="2020-11" db="EMBL/GenBank/DDBJ databases">
        <authorList>
            <consortium name="DOE Joint Genome Institute"/>
            <person name="Ahrendt S."/>
            <person name="Riley R."/>
            <person name="Andreopoulos W."/>
            <person name="Labutti K."/>
            <person name="Pangilinan J."/>
            <person name="Ruiz-Duenas F.J."/>
            <person name="Barrasa J.M."/>
            <person name="Sanchez-Garcia M."/>
            <person name="Camarero S."/>
            <person name="Miyauchi S."/>
            <person name="Serrano A."/>
            <person name="Linde D."/>
            <person name="Babiker R."/>
            <person name="Drula E."/>
            <person name="Ayuso-Fernandez I."/>
            <person name="Pacheco R."/>
            <person name="Padilla G."/>
            <person name="Ferreira P."/>
            <person name="Barriuso J."/>
            <person name="Kellner H."/>
            <person name="Castanera R."/>
            <person name="Alfaro M."/>
            <person name="Ramirez L."/>
            <person name="Pisabarro A.G."/>
            <person name="Kuo A."/>
            <person name="Tritt A."/>
            <person name="Lipzen A."/>
            <person name="He G."/>
            <person name="Yan M."/>
            <person name="Ng V."/>
            <person name="Cullen D."/>
            <person name="Martin F."/>
            <person name="Rosso M.-N."/>
            <person name="Henrissat B."/>
            <person name="Hibbett D."/>
            <person name="Martinez A.T."/>
            <person name="Grigoriev I.V."/>
        </authorList>
    </citation>
    <scope>NUCLEOTIDE SEQUENCE</scope>
    <source>
        <strain evidence="1">AH 40177</strain>
    </source>
</reference>
<comment type="caution">
    <text evidence="1">The sequence shown here is derived from an EMBL/GenBank/DDBJ whole genome shotgun (WGS) entry which is preliminary data.</text>
</comment>
<organism evidence="1 2">
    <name type="scientific">Rhodocollybia butyracea</name>
    <dbReference type="NCBI Taxonomy" id="206335"/>
    <lineage>
        <taxon>Eukaryota</taxon>
        <taxon>Fungi</taxon>
        <taxon>Dikarya</taxon>
        <taxon>Basidiomycota</taxon>
        <taxon>Agaricomycotina</taxon>
        <taxon>Agaricomycetes</taxon>
        <taxon>Agaricomycetidae</taxon>
        <taxon>Agaricales</taxon>
        <taxon>Marasmiineae</taxon>
        <taxon>Omphalotaceae</taxon>
        <taxon>Rhodocollybia</taxon>
    </lineage>
</organism>
<dbReference type="AlphaFoldDB" id="A0A9P5P8G9"/>
<keyword evidence="2" id="KW-1185">Reference proteome</keyword>
<feature type="non-terminal residue" evidence="1">
    <location>
        <position position="1"/>
    </location>
</feature>
<proteinExistence type="predicted"/>